<organism evidence="2 3">
    <name type="scientific">Camellia sinensis var. sinensis</name>
    <name type="common">China tea</name>
    <dbReference type="NCBI Taxonomy" id="542762"/>
    <lineage>
        <taxon>Eukaryota</taxon>
        <taxon>Viridiplantae</taxon>
        <taxon>Streptophyta</taxon>
        <taxon>Embryophyta</taxon>
        <taxon>Tracheophyta</taxon>
        <taxon>Spermatophyta</taxon>
        <taxon>Magnoliopsida</taxon>
        <taxon>eudicotyledons</taxon>
        <taxon>Gunneridae</taxon>
        <taxon>Pentapetalae</taxon>
        <taxon>asterids</taxon>
        <taxon>Ericales</taxon>
        <taxon>Theaceae</taxon>
        <taxon>Camellia</taxon>
    </lineage>
</organism>
<evidence type="ECO:0000313" key="2">
    <source>
        <dbReference type="EMBL" id="THG09826.1"/>
    </source>
</evidence>
<dbReference type="AlphaFoldDB" id="A0A4S4E3M3"/>
<dbReference type="GO" id="GO:0016757">
    <property type="term" value="F:glycosyltransferase activity"/>
    <property type="evidence" value="ECO:0007669"/>
    <property type="project" value="UniProtKB-KW"/>
</dbReference>
<dbReference type="EMBL" id="SDRB02008199">
    <property type="protein sequence ID" value="THG09826.1"/>
    <property type="molecule type" value="Genomic_DNA"/>
</dbReference>
<keyword evidence="1" id="KW-0808">Transferase</keyword>
<dbReference type="PANTHER" id="PTHR48046:SF1">
    <property type="entry name" value="GLYCOSYLTRANSFERASE-RELATED"/>
    <property type="match status" value="1"/>
</dbReference>
<sequence>MESTKLHATILSSPGMGHLVPVLELGKRLATHHGLEVTILVVTTHSSPAESQLLDPSTVPKHLRILQLPPVDVSNLVNPDTKIVTLLAIIMRQARPSFGPLSLPWSTAQPCSSSTSSDRKLLRSPTSLTCPSTCLSPPLHGSPL</sequence>
<evidence type="ECO:0000256" key="1">
    <source>
        <dbReference type="ARBA" id="ARBA00022676"/>
    </source>
</evidence>
<dbReference type="STRING" id="542762.A0A4S4E3M3"/>
<gene>
    <name evidence="2" type="ORF">TEA_005453</name>
</gene>
<keyword evidence="3" id="KW-1185">Reference proteome</keyword>
<reference evidence="2 3" key="1">
    <citation type="journal article" date="2018" name="Proc. Natl. Acad. Sci. U.S.A.">
        <title>Draft genome sequence of Camellia sinensis var. sinensis provides insights into the evolution of the tea genome and tea quality.</title>
        <authorList>
            <person name="Wei C."/>
            <person name="Yang H."/>
            <person name="Wang S."/>
            <person name="Zhao J."/>
            <person name="Liu C."/>
            <person name="Gao L."/>
            <person name="Xia E."/>
            <person name="Lu Y."/>
            <person name="Tai Y."/>
            <person name="She G."/>
            <person name="Sun J."/>
            <person name="Cao H."/>
            <person name="Tong W."/>
            <person name="Gao Q."/>
            <person name="Li Y."/>
            <person name="Deng W."/>
            <person name="Jiang X."/>
            <person name="Wang W."/>
            <person name="Chen Q."/>
            <person name="Zhang S."/>
            <person name="Li H."/>
            <person name="Wu J."/>
            <person name="Wang P."/>
            <person name="Li P."/>
            <person name="Shi C."/>
            <person name="Zheng F."/>
            <person name="Jian J."/>
            <person name="Huang B."/>
            <person name="Shan D."/>
            <person name="Shi M."/>
            <person name="Fang C."/>
            <person name="Yue Y."/>
            <person name="Li F."/>
            <person name="Li D."/>
            <person name="Wei S."/>
            <person name="Han B."/>
            <person name="Jiang C."/>
            <person name="Yin Y."/>
            <person name="Xia T."/>
            <person name="Zhang Z."/>
            <person name="Bennetzen J.L."/>
            <person name="Zhao S."/>
            <person name="Wan X."/>
        </authorList>
    </citation>
    <scope>NUCLEOTIDE SEQUENCE [LARGE SCALE GENOMIC DNA]</scope>
    <source>
        <strain evidence="3">cv. Shuchazao</strain>
        <tissue evidence="2">Leaf</tissue>
    </source>
</reference>
<dbReference type="Proteomes" id="UP000306102">
    <property type="component" value="Unassembled WGS sequence"/>
</dbReference>
<keyword evidence="1" id="KW-0328">Glycosyltransferase</keyword>
<proteinExistence type="predicted"/>
<dbReference type="PANTHER" id="PTHR48046">
    <property type="entry name" value="UDP-GLYCOSYLTRANSFERASE 72E1"/>
    <property type="match status" value="1"/>
</dbReference>
<protein>
    <submittedName>
        <fullName evidence="2">Uncharacterized protein</fullName>
    </submittedName>
</protein>
<dbReference type="Gene3D" id="3.40.50.2000">
    <property type="entry name" value="Glycogen Phosphorylase B"/>
    <property type="match status" value="1"/>
</dbReference>
<dbReference type="SUPFAM" id="SSF53756">
    <property type="entry name" value="UDP-Glycosyltransferase/glycogen phosphorylase"/>
    <property type="match status" value="1"/>
</dbReference>
<comment type="caution">
    <text evidence="2">The sequence shown here is derived from an EMBL/GenBank/DDBJ whole genome shotgun (WGS) entry which is preliminary data.</text>
</comment>
<accession>A0A4S4E3M3</accession>
<evidence type="ECO:0000313" key="3">
    <source>
        <dbReference type="Proteomes" id="UP000306102"/>
    </source>
</evidence>
<name>A0A4S4E3M3_CAMSN</name>